<organism evidence="3 4">
    <name type="scientific">Latilactobacillus curvatus</name>
    <name type="common">Lactobacillus curvatus</name>
    <dbReference type="NCBI Taxonomy" id="28038"/>
    <lineage>
        <taxon>Bacteria</taxon>
        <taxon>Bacillati</taxon>
        <taxon>Bacillota</taxon>
        <taxon>Bacilli</taxon>
        <taxon>Lactobacillales</taxon>
        <taxon>Lactobacillaceae</taxon>
        <taxon>Latilactobacillus</taxon>
    </lineage>
</organism>
<dbReference type="PIRSF" id="PIRSF000709">
    <property type="entry name" value="6PFK_2-Ptase"/>
    <property type="match status" value="1"/>
</dbReference>
<feature type="binding site" evidence="2">
    <location>
        <position position="59"/>
    </location>
    <ligand>
        <name>substrate</name>
    </ligand>
</feature>
<dbReference type="EMBL" id="CP031003">
    <property type="protein sequence ID" value="AXN36010.1"/>
    <property type="molecule type" value="Genomic_DNA"/>
</dbReference>
<dbReference type="GO" id="GO:0006003">
    <property type="term" value="P:fructose 2,6-bisphosphate metabolic process"/>
    <property type="evidence" value="ECO:0007669"/>
    <property type="project" value="InterPro"/>
</dbReference>
<dbReference type="SUPFAM" id="SSF53254">
    <property type="entry name" value="Phosphoglycerate mutase-like"/>
    <property type="match status" value="1"/>
</dbReference>
<dbReference type="GO" id="GO:0005737">
    <property type="term" value="C:cytoplasm"/>
    <property type="evidence" value="ECO:0007669"/>
    <property type="project" value="TreeGrafter"/>
</dbReference>
<feature type="binding site" evidence="2">
    <location>
        <begin position="8"/>
        <end position="15"/>
    </location>
    <ligand>
        <name>substrate</name>
    </ligand>
</feature>
<dbReference type="GO" id="GO:0016791">
    <property type="term" value="F:phosphatase activity"/>
    <property type="evidence" value="ECO:0007669"/>
    <property type="project" value="TreeGrafter"/>
</dbReference>
<evidence type="ECO:0000313" key="4">
    <source>
        <dbReference type="Proteomes" id="UP000257607"/>
    </source>
</evidence>
<dbReference type="Proteomes" id="UP000257607">
    <property type="component" value="Chromosome"/>
</dbReference>
<dbReference type="PRINTS" id="PR00991">
    <property type="entry name" value="6PFRUCTKNASE"/>
</dbReference>
<dbReference type="InterPro" id="IPR029033">
    <property type="entry name" value="His_PPase_superfam"/>
</dbReference>
<proteinExistence type="predicted"/>
<feature type="active site" description="Proton donor/acceptor" evidence="1">
    <location>
        <position position="85"/>
    </location>
</feature>
<dbReference type="CDD" id="cd07067">
    <property type="entry name" value="HP_PGM_like"/>
    <property type="match status" value="1"/>
</dbReference>
<feature type="active site" description="Tele-phosphohistidine intermediate" evidence="1">
    <location>
        <position position="9"/>
    </location>
</feature>
<protein>
    <submittedName>
        <fullName evidence="3">Histidine phosphatase family protein</fullName>
    </submittedName>
</protein>
<dbReference type="PANTHER" id="PTHR48100:SF1">
    <property type="entry name" value="HISTIDINE PHOSPHATASE FAMILY PROTEIN-RELATED"/>
    <property type="match status" value="1"/>
</dbReference>
<dbReference type="Gene3D" id="3.40.50.1240">
    <property type="entry name" value="Phosphoglycerate mutase-like"/>
    <property type="match status" value="1"/>
</dbReference>
<dbReference type="AlphaFoldDB" id="A0A385AEC2"/>
<dbReference type="Pfam" id="PF00300">
    <property type="entry name" value="His_Phos_1"/>
    <property type="match status" value="1"/>
</dbReference>
<dbReference type="InterPro" id="IPR050275">
    <property type="entry name" value="PGM_Phosphatase"/>
</dbReference>
<accession>A0A385AEC2</accession>
<evidence type="ECO:0000313" key="3">
    <source>
        <dbReference type="EMBL" id="AXN36010.1"/>
    </source>
</evidence>
<name>A0A385AEC2_LATCU</name>
<dbReference type="PANTHER" id="PTHR48100">
    <property type="entry name" value="BROAD-SPECIFICITY PHOSPHATASE YOR283W-RELATED"/>
    <property type="match status" value="1"/>
</dbReference>
<dbReference type="InterPro" id="IPR003094">
    <property type="entry name" value="6Pfruct_kin"/>
</dbReference>
<gene>
    <name evidence="3" type="ORF">DT351_06385</name>
</gene>
<dbReference type="RefSeq" id="WP_116843604.1">
    <property type="nucleotide sequence ID" value="NZ_CP016470.1"/>
</dbReference>
<dbReference type="InterPro" id="IPR013078">
    <property type="entry name" value="His_Pase_superF_clade-1"/>
</dbReference>
<sequence>MTTLYFIRHGKTEWNLEGRYQGARGDSPLLDSSYVEIEELATFLKPIHFDHLYTSPLKRTQVTSAALKRDLGQDFPITVVDALHEFNLGLMEGMRFTEVEKQYPTIVKAFREAPAEYDPTEIKGETFEQVIERTTQAIDAIVKAAKPTDHIIIVSHGAAMVAMMQSLLKTPLAQVRKDGGVTNSSVTTMTTDDQGASFKLIKWNDTHFLSKQLSAIDTI</sequence>
<dbReference type="GO" id="GO:0005524">
    <property type="term" value="F:ATP binding"/>
    <property type="evidence" value="ECO:0007669"/>
    <property type="project" value="InterPro"/>
</dbReference>
<evidence type="ECO:0000256" key="2">
    <source>
        <dbReference type="PIRSR" id="PIRSR613078-2"/>
    </source>
</evidence>
<evidence type="ECO:0000256" key="1">
    <source>
        <dbReference type="PIRSR" id="PIRSR613078-1"/>
    </source>
</evidence>
<reference evidence="3 4" key="1">
    <citation type="submission" date="2018-07" db="EMBL/GenBank/DDBJ databases">
        <title>Lactobacillus curvatus genome sequence.</title>
        <authorList>
            <person name="Prechtl R."/>
        </authorList>
    </citation>
    <scope>NUCLEOTIDE SEQUENCE [LARGE SCALE GENOMIC DNA]</scope>
    <source>
        <strain evidence="3 4">TMW 1.1928</strain>
    </source>
</reference>
<dbReference type="SMART" id="SM00855">
    <property type="entry name" value="PGAM"/>
    <property type="match status" value="1"/>
</dbReference>